<accession>A0ABQ5K2T1</accession>
<evidence type="ECO:0000256" key="4">
    <source>
        <dbReference type="ARBA" id="ARBA00022840"/>
    </source>
</evidence>
<keyword evidence="6" id="KW-1185">Reference proteome</keyword>
<dbReference type="InterPro" id="IPR036565">
    <property type="entry name" value="Mur-like_cat_sf"/>
</dbReference>
<evidence type="ECO:0000256" key="2">
    <source>
        <dbReference type="ARBA" id="ARBA00022598"/>
    </source>
</evidence>
<evidence type="ECO:0000313" key="5">
    <source>
        <dbReference type="EMBL" id="GKT23493.1"/>
    </source>
</evidence>
<keyword evidence="2" id="KW-0436">Ligase</keyword>
<dbReference type="Gene3D" id="3.40.1190.10">
    <property type="entry name" value="Mur-like, catalytic domain"/>
    <property type="match status" value="1"/>
</dbReference>
<feature type="non-terminal residue" evidence="5">
    <location>
        <position position="115"/>
    </location>
</feature>
<organism evidence="5 6">
    <name type="scientific">Aduncisulcus paluster</name>
    <dbReference type="NCBI Taxonomy" id="2918883"/>
    <lineage>
        <taxon>Eukaryota</taxon>
        <taxon>Metamonada</taxon>
        <taxon>Carpediemonas-like organisms</taxon>
        <taxon>Aduncisulcus</taxon>
    </lineage>
</organism>
<sequence length="115" mass="12164">LGGRLDATNVVEKPLVTVITPIALDHVNILGDTLEKVAFEKGGIIKHGVPLVIHPQTVEASTVLEKIADEKDADLIVAPVDMIEVESVALGGTRFGLGAQTYEISMIGMHQAQNA</sequence>
<dbReference type="InterPro" id="IPR001645">
    <property type="entry name" value="Folylpolyglutamate_synth"/>
</dbReference>
<evidence type="ECO:0000313" key="6">
    <source>
        <dbReference type="Proteomes" id="UP001057375"/>
    </source>
</evidence>
<protein>
    <submittedName>
        <fullName evidence="5">Folylpolyglutamate synthetase like protein</fullName>
    </submittedName>
</protein>
<comment type="caution">
    <text evidence="5">The sequence shown here is derived from an EMBL/GenBank/DDBJ whole genome shotgun (WGS) entry which is preliminary data.</text>
</comment>
<evidence type="ECO:0000256" key="3">
    <source>
        <dbReference type="ARBA" id="ARBA00022741"/>
    </source>
</evidence>
<dbReference type="PANTHER" id="PTHR11136">
    <property type="entry name" value="FOLYLPOLYGLUTAMATE SYNTHASE-RELATED"/>
    <property type="match status" value="1"/>
</dbReference>
<dbReference type="EMBL" id="BQXS01006898">
    <property type="protein sequence ID" value="GKT23493.1"/>
    <property type="molecule type" value="Genomic_DNA"/>
</dbReference>
<keyword evidence="3" id="KW-0547">Nucleotide-binding</keyword>
<dbReference type="Proteomes" id="UP001057375">
    <property type="component" value="Unassembled WGS sequence"/>
</dbReference>
<gene>
    <name evidence="5" type="ORF">ADUPG1_004549</name>
</gene>
<name>A0ABQ5K2T1_9EUKA</name>
<keyword evidence="4" id="KW-0067">ATP-binding</keyword>
<evidence type="ECO:0000256" key="1">
    <source>
        <dbReference type="ARBA" id="ARBA00008276"/>
    </source>
</evidence>
<proteinExistence type="inferred from homology"/>
<reference evidence="5" key="1">
    <citation type="submission" date="2022-03" db="EMBL/GenBank/DDBJ databases">
        <title>Draft genome sequence of Aduncisulcus paluster, a free-living microaerophilic Fornicata.</title>
        <authorList>
            <person name="Yuyama I."/>
            <person name="Kume K."/>
            <person name="Tamura T."/>
            <person name="Inagaki Y."/>
            <person name="Hashimoto T."/>
        </authorList>
    </citation>
    <scope>NUCLEOTIDE SEQUENCE</scope>
    <source>
        <strain evidence="5">NY0171</strain>
    </source>
</reference>
<dbReference type="PANTHER" id="PTHR11136:SF0">
    <property type="entry name" value="DIHYDROFOLATE SYNTHETASE-RELATED"/>
    <property type="match status" value="1"/>
</dbReference>
<dbReference type="SUPFAM" id="SSF53623">
    <property type="entry name" value="MurD-like peptide ligases, catalytic domain"/>
    <property type="match status" value="1"/>
</dbReference>
<feature type="non-terminal residue" evidence="5">
    <location>
        <position position="1"/>
    </location>
</feature>
<comment type="similarity">
    <text evidence="1">Belongs to the folylpolyglutamate synthase family.</text>
</comment>